<dbReference type="KEGG" id="fiy:BN1229_v1_2824"/>
<evidence type="ECO:0000256" key="1">
    <source>
        <dbReference type="ARBA" id="ARBA00005495"/>
    </source>
</evidence>
<accession>A0A0D6JHK0</accession>
<feature type="domain" description="CENP-V/GFA" evidence="5">
    <location>
        <begin position="24"/>
        <end position="138"/>
    </location>
</feature>
<evidence type="ECO:0000259" key="5">
    <source>
        <dbReference type="PROSITE" id="PS51891"/>
    </source>
</evidence>
<evidence type="ECO:0000313" key="7">
    <source>
        <dbReference type="Proteomes" id="UP000033187"/>
    </source>
</evidence>
<reference evidence="7" key="1">
    <citation type="submission" date="2015-02" db="EMBL/GenBank/DDBJ databases">
        <authorList>
            <person name="Chooi Y.-H."/>
        </authorList>
    </citation>
    <scope>NUCLEOTIDE SEQUENCE [LARGE SCALE GENOMIC DNA]</scope>
    <source>
        <strain evidence="7">strain Y</strain>
    </source>
</reference>
<organism evidence="6 7">
    <name type="scientific">Candidatus Filomicrobium marinum</name>
    <dbReference type="NCBI Taxonomy" id="1608628"/>
    <lineage>
        <taxon>Bacteria</taxon>
        <taxon>Pseudomonadati</taxon>
        <taxon>Pseudomonadota</taxon>
        <taxon>Alphaproteobacteria</taxon>
        <taxon>Hyphomicrobiales</taxon>
        <taxon>Hyphomicrobiaceae</taxon>
        <taxon>Filomicrobium</taxon>
    </lineage>
</organism>
<dbReference type="InterPro" id="IPR006913">
    <property type="entry name" value="CENP-V/GFA"/>
</dbReference>
<dbReference type="GO" id="GO:0016846">
    <property type="term" value="F:carbon-sulfur lyase activity"/>
    <property type="evidence" value="ECO:0007669"/>
    <property type="project" value="InterPro"/>
</dbReference>
<name>A0A0D6JHK0_9HYPH</name>
<dbReference type="EMBL" id="LN829119">
    <property type="protein sequence ID" value="CPR20923.1"/>
    <property type="molecule type" value="Genomic_DNA"/>
</dbReference>
<dbReference type="AlphaFoldDB" id="A0A0D6JHK0"/>
<keyword evidence="7" id="KW-1185">Reference proteome</keyword>
<dbReference type="SUPFAM" id="SSF51316">
    <property type="entry name" value="Mss4-like"/>
    <property type="match status" value="1"/>
</dbReference>
<sequence>MNGEAEWIRSMSGTEASTAPDVEKTGRCLCGAVQFKAHIGKLEIGTCHCVMCRRWAAGPFLGVDTSRPIEITSGEASLGVYRSSDWGERGFCRDCGASLFWRTQDGSHAVISVGALDSDEGLVFKTEVFIDQKPPYYEFADDTEKMTGAELFALFTGDATND</sequence>
<dbReference type="GO" id="GO:0046872">
    <property type="term" value="F:metal ion binding"/>
    <property type="evidence" value="ECO:0007669"/>
    <property type="project" value="UniProtKB-KW"/>
</dbReference>
<evidence type="ECO:0000313" key="6">
    <source>
        <dbReference type="EMBL" id="CPR20923.1"/>
    </source>
</evidence>
<dbReference type="InterPro" id="IPR011057">
    <property type="entry name" value="Mss4-like_sf"/>
</dbReference>
<protein>
    <submittedName>
        <fullName evidence="6">Aldehyde-activating protein</fullName>
    </submittedName>
</protein>
<gene>
    <name evidence="6" type="ORF">YBN1229_v1_2824</name>
</gene>
<evidence type="ECO:0000256" key="4">
    <source>
        <dbReference type="ARBA" id="ARBA00023239"/>
    </source>
</evidence>
<dbReference type="PANTHER" id="PTHR33337">
    <property type="entry name" value="GFA DOMAIN-CONTAINING PROTEIN"/>
    <property type="match status" value="1"/>
</dbReference>
<dbReference type="PROSITE" id="PS51891">
    <property type="entry name" value="CENP_V_GFA"/>
    <property type="match status" value="1"/>
</dbReference>
<dbReference type="Proteomes" id="UP000033187">
    <property type="component" value="Chromosome 1"/>
</dbReference>
<evidence type="ECO:0000256" key="2">
    <source>
        <dbReference type="ARBA" id="ARBA00022723"/>
    </source>
</evidence>
<dbReference type="Gene3D" id="3.90.1590.10">
    <property type="entry name" value="glutathione-dependent formaldehyde- activating enzyme (gfa)"/>
    <property type="match status" value="1"/>
</dbReference>
<keyword evidence="3" id="KW-0862">Zinc</keyword>
<keyword evidence="2" id="KW-0479">Metal-binding</keyword>
<proteinExistence type="inferred from homology"/>
<dbReference type="KEGG" id="fil:BN1229_v1_3096"/>
<dbReference type="Pfam" id="PF04828">
    <property type="entry name" value="GFA"/>
    <property type="match status" value="1"/>
</dbReference>
<comment type="similarity">
    <text evidence="1">Belongs to the Gfa family.</text>
</comment>
<evidence type="ECO:0000256" key="3">
    <source>
        <dbReference type="ARBA" id="ARBA00022833"/>
    </source>
</evidence>
<dbReference type="PANTHER" id="PTHR33337:SF40">
    <property type="entry name" value="CENP-V_GFA DOMAIN-CONTAINING PROTEIN-RELATED"/>
    <property type="match status" value="1"/>
</dbReference>
<keyword evidence="4" id="KW-0456">Lyase</keyword>